<dbReference type="Gene3D" id="3.40.1620.10">
    <property type="entry name" value="YefM-like domain"/>
    <property type="match status" value="1"/>
</dbReference>
<name>A0A1F7JCY9_9BACT</name>
<evidence type="ECO:0000256" key="1">
    <source>
        <dbReference type="ARBA" id="ARBA00009981"/>
    </source>
</evidence>
<gene>
    <name evidence="3" type="ORF">A3H78_02940</name>
</gene>
<comment type="similarity">
    <text evidence="1 2">Belongs to the phD/YefM antitoxin family.</text>
</comment>
<organism evidence="3 4">
    <name type="scientific">Candidatus Roizmanbacteria bacterium RIFCSPLOWO2_02_FULL_36_11</name>
    <dbReference type="NCBI Taxonomy" id="1802071"/>
    <lineage>
        <taxon>Bacteria</taxon>
        <taxon>Candidatus Roizmaniibacteriota</taxon>
    </lineage>
</organism>
<sequence>MLQIINISQARSNLSALVQQVARTKKPVVIVQDSIPSVVLYPYTDTIDQSTYAEKLLTITGNWISLKEQKQIKAEVENRLKKNDEKLSS</sequence>
<accession>A0A1F7JCY9</accession>
<evidence type="ECO:0000256" key="2">
    <source>
        <dbReference type="RuleBase" id="RU362080"/>
    </source>
</evidence>
<protein>
    <recommendedName>
        <fullName evidence="2">Antitoxin</fullName>
    </recommendedName>
</protein>
<comment type="function">
    <text evidence="2">Antitoxin component of a type II toxin-antitoxin (TA) system.</text>
</comment>
<evidence type="ECO:0000313" key="3">
    <source>
        <dbReference type="EMBL" id="OGK53466.1"/>
    </source>
</evidence>
<reference evidence="3 4" key="1">
    <citation type="journal article" date="2016" name="Nat. Commun.">
        <title>Thousands of microbial genomes shed light on interconnected biogeochemical processes in an aquifer system.</title>
        <authorList>
            <person name="Anantharaman K."/>
            <person name="Brown C.T."/>
            <person name="Hug L.A."/>
            <person name="Sharon I."/>
            <person name="Castelle C.J."/>
            <person name="Probst A.J."/>
            <person name="Thomas B.C."/>
            <person name="Singh A."/>
            <person name="Wilkins M.J."/>
            <person name="Karaoz U."/>
            <person name="Brodie E.L."/>
            <person name="Williams K.H."/>
            <person name="Hubbard S.S."/>
            <person name="Banfield J.F."/>
        </authorList>
    </citation>
    <scope>NUCLEOTIDE SEQUENCE [LARGE SCALE GENOMIC DNA]</scope>
</reference>
<evidence type="ECO:0000313" key="4">
    <source>
        <dbReference type="Proteomes" id="UP000177418"/>
    </source>
</evidence>
<dbReference type="Proteomes" id="UP000177418">
    <property type="component" value="Unassembled WGS sequence"/>
</dbReference>
<dbReference type="EMBL" id="MGAV01000019">
    <property type="protein sequence ID" value="OGK53466.1"/>
    <property type="molecule type" value="Genomic_DNA"/>
</dbReference>
<dbReference type="SUPFAM" id="SSF143120">
    <property type="entry name" value="YefM-like"/>
    <property type="match status" value="1"/>
</dbReference>
<dbReference type="InterPro" id="IPR006442">
    <property type="entry name" value="Antitoxin_Phd/YefM"/>
</dbReference>
<dbReference type="NCBIfam" id="TIGR01552">
    <property type="entry name" value="phd_fam"/>
    <property type="match status" value="1"/>
</dbReference>
<comment type="caution">
    <text evidence="3">The sequence shown here is derived from an EMBL/GenBank/DDBJ whole genome shotgun (WGS) entry which is preliminary data.</text>
</comment>
<proteinExistence type="inferred from homology"/>
<dbReference type="InterPro" id="IPR036165">
    <property type="entry name" value="YefM-like_sf"/>
</dbReference>
<dbReference type="Pfam" id="PF02604">
    <property type="entry name" value="PhdYeFM_antitox"/>
    <property type="match status" value="1"/>
</dbReference>
<dbReference type="AlphaFoldDB" id="A0A1F7JCY9"/>